<protein>
    <submittedName>
        <fullName evidence="2">Uncharacterized protein</fullName>
    </submittedName>
</protein>
<proteinExistence type="predicted"/>
<feature type="compositionally biased region" description="Polar residues" evidence="1">
    <location>
        <begin position="12"/>
        <end position="38"/>
    </location>
</feature>
<dbReference type="Proteomes" id="UP000053593">
    <property type="component" value="Unassembled WGS sequence"/>
</dbReference>
<evidence type="ECO:0000313" key="3">
    <source>
        <dbReference type="Proteomes" id="UP000053593"/>
    </source>
</evidence>
<evidence type="ECO:0000313" key="2">
    <source>
        <dbReference type="EMBL" id="KIK61280.1"/>
    </source>
</evidence>
<accession>A0A0D0BC31</accession>
<feature type="region of interest" description="Disordered" evidence="1">
    <location>
        <begin position="1"/>
        <end position="101"/>
    </location>
</feature>
<sequence>MYSAAPSAPSYGETSTLAPRFSSQNSPHLLHNNYNSFGSAREDAAGMLQLHQNTPPVSPSGHRPSFVEFSPSMLYVQNQDANAPNSDSRSSSNGERLEFDPSRLVAMKTAQSNAVRDDQLRNTEVRLHADSGVRFTPSNRREVIDVPPTYTDA</sequence>
<gene>
    <name evidence="2" type="ORF">GYMLUDRAFT_59187</name>
</gene>
<reference evidence="2 3" key="1">
    <citation type="submission" date="2014-04" db="EMBL/GenBank/DDBJ databases">
        <title>Evolutionary Origins and Diversification of the Mycorrhizal Mutualists.</title>
        <authorList>
            <consortium name="DOE Joint Genome Institute"/>
            <consortium name="Mycorrhizal Genomics Consortium"/>
            <person name="Kohler A."/>
            <person name="Kuo A."/>
            <person name="Nagy L.G."/>
            <person name="Floudas D."/>
            <person name="Copeland A."/>
            <person name="Barry K.W."/>
            <person name="Cichocki N."/>
            <person name="Veneault-Fourrey C."/>
            <person name="LaButti K."/>
            <person name="Lindquist E.A."/>
            <person name="Lipzen A."/>
            <person name="Lundell T."/>
            <person name="Morin E."/>
            <person name="Murat C."/>
            <person name="Riley R."/>
            <person name="Ohm R."/>
            <person name="Sun H."/>
            <person name="Tunlid A."/>
            <person name="Henrissat B."/>
            <person name="Grigoriev I.V."/>
            <person name="Hibbett D.S."/>
            <person name="Martin F."/>
        </authorList>
    </citation>
    <scope>NUCLEOTIDE SEQUENCE [LARGE SCALE GENOMIC DNA]</scope>
    <source>
        <strain evidence="2 3">FD-317 M1</strain>
    </source>
</reference>
<keyword evidence="3" id="KW-1185">Reference proteome</keyword>
<feature type="compositionally biased region" description="Polar residues" evidence="1">
    <location>
        <begin position="75"/>
        <end position="94"/>
    </location>
</feature>
<dbReference type="EMBL" id="KN834772">
    <property type="protein sequence ID" value="KIK61280.1"/>
    <property type="molecule type" value="Genomic_DNA"/>
</dbReference>
<dbReference type="HOGENOM" id="CLU_1713481_0_0_1"/>
<evidence type="ECO:0000256" key="1">
    <source>
        <dbReference type="SAM" id="MobiDB-lite"/>
    </source>
</evidence>
<name>A0A0D0BC31_9AGAR</name>
<organism evidence="2 3">
    <name type="scientific">Collybiopsis luxurians FD-317 M1</name>
    <dbReference type="NCBI Taxonomy" id="944289"/>
    <lineage>
        <taxon>Eukaryota</taxon>
        <taxon>Fungi</taxon>
        <taxon>Dikarya</taxon>
        <taxon>Basidiomycota</taxon>
        <taxon>Agaricomycotina</taxon>
        <taxon>Agaricomycetes</taxon>
        <taxon>Agaricomycetidae</taxon>
        <taxon>Agaricales</taxon>
        <taxon>Marasmiineae</taxon>
        <taxon>Omphalotaceae</taxon>
        <taxon>Collybiopsis</taxon>
        <taxon>Collybiopsis luxurians</taxon>
    </lineage>
</organism>
<dbReference type="AlphaFoldDB" id="A0A0D0BC31"/>